<protein>
    <submittedName>
        <fullName evidence="2">Uncharacterized protein</fullName>
    </submittedName>
</protein>
<accession>A0ABD0LFN0</accession>
<feature type="compositionally biased region" description="Polar residues" evidence="1">
    <location>
        <begin position="57"/>
        <end position="66"/>
    </location>
</feature>
<sequence length="133" mass="14775">TIDLVSDSLQPSDLVSETGETQDDEERPRLFNPKVAPRGIDLGIFDGHRYISRSRGTPSAVLNASGNGHGSIVAPPENSFWPLDPLDRPLEEAFREGGVESRLRERGYNPVHFFRDRPCDTHQEPTPQKGIGQ</sequence>
<feature type="compositionally biased region" description="Basic and acidic residues" evidence="1">
    <location>
        <begin position="112"/>
        <end position="123"/>
    </location>
</feature>
<comment type="caution">
    <text evidence="2">The sequence shown here is derived from an EMBL/GenBank/DDBJ whole genome shotgun (WGS) entry which is preliminary data.</text>
</comment>
<dbReference type="EMBL" id="JACVVK020000052">
    <property type="protein sequence ID" value="KAK7498272.1"/>
    <property type="molecule type" value="Genomic_DNA"/>
</dbReference>
<dbReference type="AlphaFoldDB" id="A0ABD0LFN0"/>
<evidence type="ECO:0000313" key="2">
    <source>
        <dbReference type="EMBL" id="KAK7498272.1"/>
    </source>
</evidence>
<name>A0ABD0LFN0_9CAEN</name>
<dbReference type="Proteomes" id="UP001519460">
    <property type="component" value="Unassembled WGS sequence"/>
</dbReference>
<organism evidence="2 3">
    <name type="scientific">Batillaria attramentaria</name>
    <dbReference type="NCBI Taxonomy" id="370345"/>
    <lineage>
        <taxon>Eukaryota</taxon>
        <taxon>Metazoa</taxon>
        <taxon>Spiralia</taxon>
        <taxon>Lophotrochozoa</taxon>
        <taxon>Mollusca</taxon>
        <taxon>Gastropoda</taxon>
        <taxon>Caenogastropoda</taxon>
        <taxon>Sorbeoconcha</taxon>
        <taxon>Cerithioidea</taxon>
        <taxon>Batillariidae</taxon>
        <taxon>Batillaria</taxon>
    </lineage>
</organism>
<feature type="region of interest" description="Disordered" evidence="1">
    <location>
        <begin position="57"/>
        <end position="79"/>
    </location>
</feature>
<feature type="region of interest" description="Disordered" evidence="1">
    <location>
        <begin position="112"/>
        <end position="133"/>
    </location>
</feature>
<keyword evidence="3" id="KW-1185">Reference proteome</keyword>
<gene>
    <name evidence="2" type="ORF">BaRGS_00010532</name>
</gene>
<feature type="compositionally biased region" description="Polar residues" evidence="1">
    <location>
        <begin position="7"/>
        <end position="19"/>
    </location>
</feature>
<feature type="non-terminal residue" evidence="2">
    <location>
        <position position="133"/>
    </location>
</feature>
<feature type="region of interest" description="Disordered" evidence="1">
    <location>
        <begin position="1"/>
        <end position="34"/>
    </location>
</feature>
<evidence type="ECO:0000256" key="1">
    <source>
        <dbReference type="SAM" id="MobiDB-lite"/>
    </source>
</evidence>
<evidence type="ECO:0000313" key="3">
    <source>
        <dbReference type="Proteomes" id="UP001519460"/>
    </source>
</evidence>
<reference evidence="2 3" key="1">
    <citation type="journal article" date="2023" name="Sci. Data">
        <title>Genome assembly of the Korean intertidal mud-creeper Batillaria attramentaria.</title>
        <authorList>
            <person name="Patra A.K."/>
            <person name="Ho P.T."/>
            <person name="Jun S."/>
            <person name="Lee S.J."/>
            <person name="Kim Y."/>
            <person name="Won Y.J."/>
        </authorList>
    </citation>
    <scope>NUCLEOTIDE SEQUENCE [LARGE SCALE GENOMIC DNA]</scope>
    <source>
        <strain evidence="2">Wonlab-2016</strain>
    </source>
</reference>
<proteinExistence type="predicted"/>
<feature type="non-terminal residue" evidence="2">
    <location>
        <position position="1"/>
    </location>
</feature>